<accession>A0A8T3AV70</accession>
<sequence>MALISLLWLLYWHYKALSAPSHDDGDCVAHQYLRTRRLSSPVYNLHFSVTIALYKLHTATTIVSSTITRRFDPVRLLSAIILPSYNIRCTTHDDDDDHDIRHI</sequence>
<reference evidence="2" key="1">
    <citation type="journal article" date="2022" name="Front. Genet.">
        <title>Chromosome-Scale Assembly of the Dendrobium nobile Genome Provides Insights Into the Molecular Mechanism of the Biosynthesis of the Medicinal Active Ingredient of Dendrobium.</title>
        <authorList>
            <person name="Xu Q."/>
            <person name="Niu S.-C."/>
            <person name="Li K.-L."/>
            <person name="Zheng P.-J."/>
            <person name="Zhang X.-J."/>
            <person name="Jia Y."/>
            <person name="Liu Y."/>
            <person name="Niu Y.-X."/>
            <person name="Yu L.-H."/>
            <person name="Chen D.-F."/>
            <person name="Zhang G.-Q."/>
        </authorList>
    </citation>
    <scope>NUCLEOTIDE SEQUENCE</scope>
    <source>
        <tissue evidence="2">Leaf</tissue>
    </source>
</reference>
<keyword evidence="3" id="KW-1185">Reference proteome</keyword>
<comment type="caution">
    <text evidence="2">The sequence shown here is derived from an EMBL/GenBank/DDBJ whole genome shotgun (WGS) entry which is preliminary data.</text>
</comment>
<proteinExistence type="predicted"/>
<dbReference type="EMBL" id="JAGYWB010000015">
    <property type="protein sequence ID" value="KAI0497965.1"/>
    <property type="molecule type" value="Genomic_DNA"/>
</dbReference>
<organism evidence="2 3">
    <name type="scientific">Dendrobium nobile</name>
    <name type="common">Orchid</name>
    <dbReference type="NCBI Taxonomy" id="94219"/>
    <lineage>
        <taxon>Eukaryota</taxon>
        <taxon>Viridiplantae</taxon>
        <taxon>Streptophyta</taxon>
        <taxon>Embryophyta</taxon>
        <taxon>Tracheophyta</taxon>
        <taxon>Spermatophyta</taxon>
        <taxon>Magnoliopsida</taxon>
        <taxon>Liliopsida</taxon>
        <taxon>Asparagales</taxon>
        <taxon>Orchidaceae</taxon>
        <taxon>Epidendroideae</taxon>
        <taxon>Malaxideae</taxon>
        <taxon>Dendrobiinae</taxon>
        <taxon>Dendrobium</taxon>
    </lineage>
</organism>
<evidence type="ECO:0000256" key="1">
    <source>
        <dbReference type="SAM" id="SignalP"/>
    </source>
</evidence>
<protein>
    <recommendedName>
        <fullName evidence="4">Secreted protein</fullName>
    </recommendedName>
</protein>
<evidence type="ECO:0000313" key="2">
    <source>
        <dbReference type="EMBL" id="KAI0497965.1"/>
    </source>
</evidence>
<dbReference type="AlphaFoldDB" id="A0A8T3AV70"/>
<gene>
    <name evidence="2" type="ORF">KFK09_021206</name>
</gene>
<feature type="chain" id="PRO_5035918565" description="Secreted protein" evidence="1">
    <location>
        <begin position="19"/>
        <end position="103"/>
    </location>
</feature>
<name>A0A8T3AV70_DENNO</name>
<dbReference type="Proteomes" id="UP000829196">
    <property type="component" value="Unassembled WGS sequence"/>
</dbReference>
<feature type="signal peptide" evidence="1">
    <location>
        <begin position="1"/>
        <end position="18"/>
    </location>
</feature>
<evidence type="ECO:0000313" key="3">
    <source>
        <dbReference type="Proteomes" id="UP000829196"/>
    </source>
</evidence>
<evidence type="ECO:0008006" key="4">
    <source>
        <dbReference type="Google" id="ProtNLM"/>
    </source>
</evidence>
<keyword evidence="1" id="KW-0732">Signal</keyword>